<feature type="region of interest" description="Disordered" evidence="1">
    <location>
        <begin position="215"/>
        <end position="235"/>
    </location>
</feature>
<evidence type="ECO:0000256" key="1">
    <source>
        <dbReference type="SAM" id="MobiDB-lite"/>
    </source>
</evidence>
<name>A0A7S2U1W6_9EUKA</name>
<accession>A0A7S2U1W6</accession>
<proteinExistence type="predicted"/>
<dbReference type="AlphaFoldDB" id="A0A7S2U1W6"/>
<organism evidence="2">
    <name type="scientific">Lotharella oceanica</name>
    <dbReference type="NCBI Taxonomy" id="641309"/>
    <lineage>
        <taxon>Eukaryota</taxon>
        <taxon>Sar</taxon>
        <taxon>Rhizaria</taxon>
        <taxon>Cercozoa</taxon>
        <taxon>Chlorarachniophyceae</taxon>
        <taxon>Lotharella</taxon>
    </lineage>
</organism>
<reference evidence="2" key="1">
    <citation type="submission" date="2021-01" db="EMBL/GenBank/DDBJ databases">
        <authorList>
            <person name="Corre E."/>
            <person name="Pelletier E."/>
            <person name="Niang G."/>
            <person name="Scheremetjew M."/>
            <person name="Finn R."/>
            <person name="Kale V."/>
            <person name="Holt S."/>
            <person name="Cochrane G."/>
            <person name="Meng A."/>
            <person name="Brown T."/>
            <person name="Cohen L."/>
        </authorList>
    </citation>
    <scope>NUCLEOTIDE SEQUENCE</scope>
    <source>
        <strain evidence="2">CCMP622</strain>
    </source>
</reference>
<dbReference type="EMBL" id="HBHP01031416">
    <property type="protein sequence ID" value="CAD9775370.1"/>
    <property type="molecule type" value="Transcribed_RNA"/>
</dbReference>
<sequence length="235" mass="26511">MPRTPGNTHYDLLGTASSVSGHPTFELAPSAISSTQSRPQRSYCRHTVISGVCFTLKHTHLYVFYPPTSTKHQRVSELSRPIPATLGSQVIPGTSRHLYPPRRKKEIIIMGCAIPKTKEEEKETVGFEPGFYTQDPTFVEKFKGGIMNNGAEPYWHFGEEGRFVFADGRKRKEGEWKLEDGLIKMKGKTFAMGSRQPWMEKGEFECEISPSDFVKQNGNKAPKGWKPPRYVSALD</sequence>
<protein>
    <submittedName>
        <fullName evidence="2">Uncharacterized protein</fullName>
    </submittedName>
</protein>
<evidence type="ECO:0000313" key="2">
    <source>
        <dbReference type="EMBL" id="CAD9775370.1"/>
    </source>
</evidence>
<gene>
    <name evidence="2" type="ORF">LSP00402_LOCUS19367</name>
</gene>